<keyword evidence="5" id="KW-1185">Reference proteome</keyword>
<sequence length="61" mass="6383">MAHVMRTPRVGMSHGTPRGSLARKGTPCWRALRSSPLLRSANGGKTRVAVKGGGIGGCLLR</sequence>
<evidence type="ECO:0000313" key="2">
    <source>
        <dbReference type="EMBL" id="CAB4270912.1"/>
    </source>
</evidence>
<evidence type="ECO:0000313" key="4">
    <source>
        <dbReference type="Proteomes" id="UP000507222"/>
    </source>
</evidence>
<feature type="region of interest" description="Disordered" evidence="1">
    <location>
        <begin position="1"/>
        <end position="26"/>
    </location>
</feature>
<name>A0A6J5WNX8_PRUAR</name>
<dbReference type="AlphaFoldDB" id="A0A6J5WNX8"/>
<dbReference type="EMBL" id="CAEKKB010000002">
    <property type="protein sequence ID" value="CAB4301342.1"/>
    <property type="molecule type" value="Genomic_DNA"/>
</dbReference>
<gene>
    <name evidence="2" type="ORF">CURHAP_LOCUS17226</name>
    <name evidence="3" type="ORF">ORAREDHAP_LOCUS16841</name>
</gene>
<evidence type="ECO:0000313" key="5">
    <source>
        <dbReference type="Proteomes" id="UP000507245"/>
    </source>
</evidence>
<proteinExistence type="predicted"/>
<reference evidence="5" key="1">
    <citation type="journal article" date="2020" name="Genome Biol.">
        <title>Gamete binning: chromosome-level and haplotype-resolved genome assembly enabled by high-throughput single-cell sequencing of gamete genomes.</title>
        <authorList>
            <person name="Campoy J.A."/>
            <person name="Sun H."/>
            <person name="Goel M."/>
            <person name="Jiao W.-B."/>
            <person name="Folz-Donahue K."/>
            <person name="Wang N."/>
            <person name="Rubio M."/>
            <person name="Liu C."/>
            <person name="Kukat C."/>
            <person name="Ruiz D."/>
            <person name="Huettel B."/>
            <person name="Schneeberger K."/>
        </authorList>
    </citation>
    <scope>NUCLEOTIDE SEQUENCE [LARGE SCALE GENOMIC DNA]</scope>
    <source>
        <strain evidence="5">cv. Rojo Pasion</strain>
    </source>
</reference>
<accession>A0A6J5WNX8</accession>
<organism evidence="3 5">
    <name type="scientific">Prunus armeniaca</name>
    <name type="common">Apricot</name>
    <name type="synonym">Armeniaca vulgaris</name>
    <dbReference type="NCBI Taxonomy" id="36596"/>
    <lineage>
        <taxon>Eukaryota</taxon>
        <taxon>Viridiplantae</taxon>
        <taxon>Streptophyta</taxon>
        <taxon>Embryophyta</taxon>
        <taxon>Tracheophyta</taxon>
        <taxon>Spermatophyta</taxon>
        <taxon>Magnoliopsida</taxon>
        <taxon>eudicotyledons</taxon>
        <taxon>Gunneridae</taxon>
        <taxon>Pentapetalae</taxon>
        <taxon>rosids</taxon>
        <taxon>fabids</taxon>
        <taxon>Rosales</taxon>
        <taxon>Rosaceae</taxon>
        <taxon>Amygdaloideae</taxon>
        <taxon>Amygdaleae</taxon>
        <taxon>Prunus</taxon>
    </lineage>
</organism>
<evidence type="ECO:0000256" key="1">
    <source>
        <dbReference type="SAM" id="MobiDB-lite"/>
    </source>
</evidence>
<dbReference type="Proteomes" id="UP000507245">
    <property type="component" value="Unassembled WGS sequence"/>
</dbReference>
<reference evidence="3 4" key="2">
    <citation type="submission" date="2020-05" db="EMBL/GenBank/DDBJ databases">
        <authorList>
            <person name="Campoy J."/>
            <person name="Schneeberger K."/>
            <person name="Spophaly S."/>
        </authorList>
    </citation>
    <scope>NUCLEOTIDE SEQUENCE [LARGE SCALE GENOMIC DNA]</scope>
    <source>
        <strain evidence="3">PruArmRojPasFocal</strain>
    </source>
</reference>
<evidence type="ECO:0000313" key="3">
    <source>
        <dbReference type="EMBL" id="CAB4301342.1"/>
    </source>
</evidence>
<dbReference type="EMBL" id="CAEKDK010000002">
    <property type="protein sequence ID" value="CAB4270912.1"/>
    <property type="molecule type" value="Genomic_DNA"/>
</dbReference>
<dbReference type="Proteomes" id="UP000507222">
    <property type="component" value="Unassembled WGS sequence"/>
</dbReference>
<protein>
    <submittedName>
        <fullName evidence="3">Uncharacterized protein</fullName>
    </submittedName>
</protein>